<sequence length="236" mass="24836">MIEVPTEWPFGSPRPEDHGTGPRTAREGAHKACFHRKFYSSLRQKLPLVALAAAEAGASKTLKINGAPAGGVAASPTAGGGRSRRRTHGGGGRPGTASSVRGLASFVRHPLPRRPAWLPLPSFYRPALRASGGRPYEQAGGARTRPPHPALGPNCLARRVGGGDGWRAHCKKLNVMGREEPCDMKSAALRGSATHPTVKGGLTSQGGRTTHVGGYPDEESGAWAYLRYLPIGQSST</sequence>
<dbReference type="AlphaFoldDB" id="K0T6G4"/>
<evidence type="ECO:0000256" key="1">
    <source>
        <dbReference type="SAM" id="MobiDB-lite"/>
    </source>
</evidence>
<feature type="compositionally biased region" description="Basic and acidic residues" evidence="1">
    <location>
        <begin position="14"/>
        <end position="25"/>
    </location>
</feature>
<feature type="region of interest" description="Disordered" evidence="1">
    <location>
        <begin position="193"/>
        <end position="215"/>
    </location>
</feature>
<evidence type="ECO:0000313" key="2">
    <source>
        <dbReference type="EMBL" id="EJK72649.1"/>
    </source>
</evidence>
<proteinExistence type="predicted"/>
<evidence type="ECO:0000313" key="3">
    <source>
        <dbReference type="Proteomes" id="UP000266841"/>
    </source>
</evidence>
<comment type="caution">
    <text evidence="2">The sequence shown here is derived from an EMBL/GenBank/DDBJ whole genome shotgun (WGS) entry which is preliminary data.</text>
</comment>
<keyword evidence="3" id="KW-1185">Reference proteome</keyword>
<protein>
    <submittedName>
        <fullName evidence="2">Uncharacterized protein</fullName>
    </submittedName>
</protein>
<feature type="region of interest" description="Disordered" evidence="1">
    <location>
        <begin position="65"/>
        <end position="100"/>
    </location>
</feature>
<name>K0T6G4_THAOC</name>
<organism evidence="2 3">
    <name type="scientific">Thalassiosira oceanica</name>
    <name type="common">Marine diatom</name>
    <dbReference type="NCBI Taxonomy" id="159749"/>
    <lineage>
        <taxon>Eukaryota</taxon>
        <taxon>Sar</taxon>
        <taxon>Stramenopiles</taxon>
        <taxon>Ochrophyta</taxon>
        <taxon>Bacillariophyta</taxon>
        <taxon>Coscinodiscophyceae</taxon>
        <taxon>Thalassiosirophycidae</taxon>
        <taxon>Thalassiosirales</taxon>
        <taxon>Thalassiosiraceae</taxon>
        <taxon>Thalassiosira</taxon>
    </lineage>
</organism>
<dbReference type="EMBL" id="AGNL01005521">
    <property type="protein sequence ID" value="EJK72649.1"/>
    <property type="molecule type" value="Genomic_DNA"/>
</dbReference>
<gene>
    <name evidence="2" type="ORF">THAOC_05801</name>
</gene>
<accession>K0T6G4</accession>
<reference evidence="2 3" key="1">
    <citation type="journal article" date="2012" name="Genome Biol.">
        <title>Genome and low-iron response of an oceanic diatom adapted to chronic iron limitation.</title>
        <authorList>
            <person name="Lommer M."/>
            <person name="Specht M."/>
            <person name="Roy A.S."/>
            <person name="Kraemer L."/>
            <person name="Andreson R."/>
            <person name="Gutowska M.A."/>
            <person name="Wolf J."/>
            <person name="Bergner S.V."/>
            <person name="Schilhabel M.B."/>
            <person name="Klostermeier U.C."/>
            <person name="Beiko R.G."/>
            <person name="Rosenstiel P."/>
            <person name="Hippler M."/>
            <person name="Laroche J."/>
        </authorList>
    </citation>
    <scope>NUCLEOTIDE SEQUENCE [LARGE SCALE GENOMIC DNA]</scope>
    <source>
        <strain evidence="2 3">CCMP1005</strain>
    </source>
</reference>
<feature type="region of interest" description="Disordered" evidence="1">
    <location>
        <begin position="1"/>
        <end position="25"/>
    </location>
</feature>
<dbReference type="Proteomes" id="UP000266841">
    <property type="component" value="Unassembled WGS sequence"/>
</dbReference>